<gene>
    <name evidence="16" type="ORF">TRICI_005709</name>
</gene>
<sequence length="879" mass="95541">MRVLILGSLLWVFAALVLGQDDAYSPPYYPSPLTGRIKDESWDEALEKARKFVGQLSLVEKVNLTTGVGWMQGPCVGNTGDLPRLGFDGFCLQDGPLGVRNTDFNTAFPPGISVGASFNKTLMYERAKAIALEHKHKGVDIMLGPCTGPIGLKAAAGRIWEAFGADPYLQGIAGAVSVEGIQDQGVIANAKHFIGNEQEHFRIGPEWKGLGFDNVTDSVSSNIDDRALHEIYVWPFADMIQAGVGSIMCSYNQINNSYGCQNSYMLNKVAKEELGFTGFIMSDWGADMSGVAAVLAGLDMNMPGDGAAYGDGASYLGKNLTTMVLNGTVPEWRVDDMATRIMAAYYRVGVDQSRKEHPDGPNFYSWSLNDTDYIHPGAGGPDGSGDKGEMGLVNKHVNVQTKYSRQTAMDVAREAIVLLKNDQSDKNSSTLLPLKNVNKISVFGIAAGPDPAGVNCAPDLACSNGALGGGWGSGQVNFPFLSTPLEAISQRCIKEGISILSNTEYDPAPGGQFDLYARYSDVNIIFGLTDSGEGFASTDDNLGDRKNTSLWHNADSTIKKAASLNKNNVVVVSSVGPVNLEQWIEHPNISAVLFTPPGGQYAGEAITEVLFGDYNPSGRLPFTIAKNDDDYVPIVDQVTSPAPQDNFDRGIYLDYRYFDNNNIEPRYEFGYGLSYSKFKFGNLKVSEIQKPSLTLPKPPSLKPPHFYQNSSKPDPESAVFPSGFNKIPYFEYPYIDSTSNINSSSSQYPYPKGYSTTHRNETTVAGGGPGGNPALFKDVYSVQATIKNEGTQQGSYVAQLYVGYPRGNDTFDTPPKQLRGFDKVNLAPGQSTTVKFNLRLRDISVWDVVSQSWIVQKGKYTIYVGSSSRNTELKQTIDI</sequence>
<comment type="caution">
    <text evidence="16">The sequence shown here is derived from an EMBL/GenBank/DDBJ whole genome shotgun (WGS) entry which is preliminary data.</text>
</comment>
<dbReference type="Gene3D" id="2.60.40.10">
    <property type="entry name" value="Immunoglobulins"/>
    <property type="match status" value="1"/>
</dbReference>
<organism evidence="16 17">
    <name type="scientific">Trichomonascus ciferrii</name>
    <dbReference type="NCBI Taxonomy" id="44093"/>
    <lineage>
        <taxon>Eukaryota</taxon>
        <taxon>Fungi</taxon>
        <taxon>Dikarya</taxon>
        <taxon>Ascomycota</taxon>
        <taxon>Saccharomycotina</taxon>
        <taxon>Dipodascomycetes</taxon>
        <taxon>Dipodascales</taxon>
        <taxon>Trichomonascaceae</taxon>
        <taxon>Trichomonascus</taxon>
        <taxon>Trichomonascus ciferrii complex</taxon>
    </lineage>
</organism>
<dbReference type="InterPro" id="IPR002772">
    <property type="entry name" value="Glyco_hydro_3_C"/>
</dbReference>
<keyword evidence="8" id="KW-0119">Carbohydrate metabolism</keyword>
<feature type="domain" description="Fibronectin type III-like" evidence="15">
    <location>
        <begin position="796"/>
        <end position="868"/>
    </location>
</feature>
<evidence type="ECO:0000256" key="7">
    <source>
        <dbReference type="ARBA" id="ARBA00023180"/>
    </source>
</evidence>
<evidence type="ECO:0000256" key="8">
    <source>
        <dbReference type="ARBA" id="ARBA00023277"/>
    </source>
</evidence>
<evidence type="ECO:0000256" key="11">
    <source>
        <dbReference type="ARBA" id="ARBA00031448"/>
    </source>
</evidence>
<keyword evidence="6" id="KW-0136">Cellulose degradation</keyword>
<dbReference type="Pfam" id="PF00933">
    <property type="entry name" value="Glyco_hydro_3"/>
    <property type="match status" value="1"/>
</dbReference>
<dbReference type="PANTHER" id="PTHR42715">
    <property type="entry name" value="BETA-GLUCOSIDASE"/>
    <property type="match status" value="1"/>
</dbReference>
<evidence type="ECO:0000256" key="5">
    <source>
        <dbReference type="ARBA" id="ARBA00022801"/>
    </source>
</evidence>
<evidence type="ECO:0000313" key="17">
    <source>
        <dbReference type="Proteomes" id="UP000761534"/>
    </source>
</evidence>
<keyword evidence="14" id="KW-0732">Signal</keyword>
<evidence type="ECO:0000256" key="1">
    <source>
        <dbReference type="ARBA" id="ARBA00000448"/>
    </source>
</evidence>
<evidence type="ECO:0000256" key="12">
    <source>
        <dbReference type="ARBA" id="ARBA00032194"/>
    </source>
</evidence>
<feature type="signal peptide" evidence="14">
    <location>
        <begin position="1"/>
        <end position="19"/>
    </location>
</feature>
<dbReference type="SUPFAM" id="SSF52279">
    <property type="entry name" value="Beta-D-glucan exohydrolase, C-terminal domain"/>
    <property type="match status" value="1"/>
</dbReference>
<dbReference type="Gene3D" id="3.20.20.300">
    <property type="entry name" value="Glycoside hydrolase, family 3, N-terminal domain"/>
    <property type="match status" value="1"/>
</dbReference>
<keyword evidence="7" id="KW-0325">Glycoprotein</keyword>
<dbReference type="InterPro" id="IPR013783">
    <property type="entry name" value="Ig-like_fold"/>
</dbReference>
<keyword evidence="5" id="KW-0378">Hydrolase</keyword>
<dbReference type="AlphaFoldDB" id="A0A642UQE7"/>
<reference evidence="16" key="1">
    <citation type="journal article" date="2019" name="G3 (Bethesda)">
        <title>Genome Assemblies of Two Rare Opportunistic Yeast Pathogens: Diutina rugosa (syn. Candida rugosa) and Trichomonascus ciferrii (syn. Candida ciferrii).</title>
        <authorList>
            <person name="Mixao V."/>
            <person name="Saus E."/>
            <person name="Hansen A.P."/>
            <person name="Lass-Florl C."/>
            <person name="Gabaldon T."/>
        </authorList>
    </citation>
    <scope>NUCLEOTIDE SEQUENCE</scope>
    <source>
        <strain evidence="16">CBS 4856</strain>
    </source>
</reference>
<comment type="pathway">
    <text evidence="2">Glycan metabolism; cellulose degradation.</text>
</comment>
<dbReference type="GO" id="GO:0008422">
    <property type="term" value="F:beta-glucosidase activity"/>
    <property type="evidence" value="ECO:0007669"/>
    <property type="project" value="UniProtKB-EC"/>
</dbReference>
<protein>
    <recommendedName>
        <fullName evidence="4">beta-glucosidase</fullName>
        <ecNumber evidence="4">3.2.1.21</ecNumber>
    </recommendedName>
    <alternativeName>
        <fullName evidence="13">Beta-D-glucoside glucohydrolase</fullName>
    </alternativeName>
    <alternativeName>
        <fullName evidence="11">Cellobiase</fullName>
    </alternativeName>
    <alternativeName>
        <fullName evidence="12">Gentiobiase</fullName>
    </alternativeName>
</protein>
<dbReference type="FunFam" id="3.20.20.300:FF:000002">
    <property type="entry name" value="Probable beta-glucosidase"/>
    <property type="match status" value="1"/>
</dbReference>
<dbReference type="InterPro" id="IPR036881">
    <property type="entry name" value="Glyco_hydro_3_C_sf"/>
</dbReference>
<dbReference type="OrthoDB" id="416222at2759"/>
<evidence type="ECO:0000256" key="2">
    <source>
        <dbReference type="ARBA" id="ARBA00004987"/>
    </source>
</evidence>
<dbReference type="Gene3D" id="3.40.50.1700">
    <property type="entry name" value="Glycoside hydrolase family 3 C-terminal domain"/>
    <property type="match status" value="1"/>
</dbReference>
<dbReference type="InterPro" id="IPR050288">
    <property type="entry name" value="Cellulose_deg_GH3"/>
</dbReference>
<keyword evidence="17" id="KW-1185">Reference proteome</keyword>
<evidence type="ECO:0000256" key="6">
    <source>
        <dbReference type="ARBA" id="ARBA00023001"/>
    </source>
</evidence>
<dbReference type="EC" id="3.2.1.21" evidence="4"/>
<dbReference type="SUPFAM" id="SSF51445">
    <property type="entry name" value="(Trans)glycosidases"/>
    <property type="match status" value="1"/>
</dbReference>
<dbReference type="InterPro" id="IPR026891">
    <property type="entry name" value="Fn3-like"/>
</dbReference>
<dbReference type="PRINTS" id="PR00133">
    <property type="entry name" value="GLHYDRLASE3"/>
</dbReference>
<dbReference type="VEuPathDB" id="FungiDB:TRICI_005709"/>
<evidence type="ECO:0000256" key="4">
    <source>
        <dbReference type="ARBA" id="ARBA00012744"/>
    </source>
</evidence>
<dbReference type="EMBL" id="SWFS01000441">
    <property type="protein sequence ID" value="KAA8903419.1"/>
    <property type="molecule type" value="Genomic_DNA"/>
</dbReference>
<evidence type="ECO:0000259" key="15">
    <source>
        <dbReference type="SMART" id="SM01217"/>
    </source>
</evidence>
<dbReference type="Pfam" id="PF01915">
    <property type="entry name" value="Glyco_hydro_3_C"/>
    <property type="match status" value="1"/>
</dbReference>
<dbReference type="InterPro" id="IPR001764">
    <property type="entry name" value="Glyco_hydro_3_N"/>
</dbReference>
<name>A0A642UQE7_9ASCO</name>
<accession>A0A642UQE7</accession>
<dbReference type="SMART" id="SM01217">
    <property type="entry name" value="Fn3_like"/>
    <property type="match status" value="1"/>
</dbReference>
<keyword evidence="9" id="KW-0326">Glycosidase</keyword>
<comment type="catalytic activity">
    <reaction evidence="1">
        <text>Hydrolysis of terminal, non-reducing beta-D-glucosyl residues with release of beta-D-glucose.</text>
        <dbReference type="EC" id="3.2.1.21"/>
    </reaction>
</comment>
<dbReference type="InterPro" id="IPR036962">
    <property type="entry name" value="Glyco_hydro_3_N_sf"/>
</dbReference>
<evidence type="ECO:0000256" key="10">
    <source>
        <dbReference type="ARBA" id="ARBA00023326"/>
    </source>
</evidence>
<dbReference type="GO" id="GO:0030245">
    <property type="term" value="P:cellulose catabolic process"/>
    <property type="evidence" value="ECO:0007669"/>
    <property type="project" value="UniProtKB-KW"/>
</dbReference>
<dbReference type="InterPro" id="IPR017853">
    <property type="entry name" value="GH"/>
</dbReference>
<keyword evidence="10" id="KW-0624">Polysaccharide degradation</keyword>
<evidence type="ECO:0000256" key="13">
    <source>
        <dbReference type="ARBA" id="ARBA00032594"/>
    </source>
</evidence>
<proteinExistence type="inferred from homology"/>
<dbReference type="PANTHER" id="PTHR42715:SF2">
    <property type="entry name" value="BETA-GLUCOSIDASE F-RELATED"/>
    <property type="match status" value="1"/>
</dbReference>
<dbReference type="Pfam" id="PF14310">
    <property type="entry name" value="Fn3-like"/>
    <property type="match status" value="1"/>
</dbReference>
<evidence type="ECO:0000256" key="9">
    <source>
        <dbReference type="ARBA" id="ARBA00023295"/>
    </source>
</evidence>
<evidence type="ECO:0000256" key="14">
    <source>
        <dbReference type="SAM" id="SignalP"/>
    </source>
</evidence>
<comment type="similarity">
    <text evidence="3">Belongs to the glycosyl hydrolase 3 family.</text>
</comment>
<evidence type="ECO:0000313" key="16">
    <source>
        <dbReference type="EMBL" id="KAA8903419.1"/>
    </source>
</evidence>
<feature type="chain" id="PRO_5025013466" description="beta-glucosidase" evidence="14">
    <location>
        <begin position="20"/>
        <end position="879"/>
    </location>
</feature>
<dbReference type="Proteomes" id="UP000761534">
    <property type="component" value="Unassembled WGS sequence"/>
</dbReference>
<evidence type="ECO:0000256" key="3">
    <source>
        <dbReference type="ARBA" id="ARBA00005336"/>
    </source>
</evidence>